<dbReference type="Pfam" id="PF25963">
    <property type="entry name" value="Beta-barrel_AAEA"/>
    <property type="match status" value="1"/>
</dbReference>
<protein>
    <submittedName>
        <fullName evidence="9">HlyD family secretion protein</fullName>
    </submittedName>
</protein>
<dbReference type="InterPro" id="IPR058634">
    <property type="entry name" value="AaeA-lik-b-barrel"/>
</dbReference>
<dbReference type="Pfam" id="PF25997">
    <property type="entry name" value="BSH_YhbJ"/>
    <property type="match status" value="1"/>
</dbReference>
<evidence type="ECO:0000259" key="7">
    <source>
        <dbReference type="Pfam" id="PF25963"/>
    </source>
</evidence>
<dbReference type="InterPro" id="IPR050739">
    <property type="entry name" value="MFP"/>
</dbReference>
<dbReference type="Proteomes" id="UP000184476">
    <property type="component" value="Unassembled WGS sequence"/>
</dbReference>
<feature type="transmembrane region" description="Helical" evidence="6">
    <location>
        <begin position="7"/>
        <end position="28"/>
    </location>
</feature>
<dbReference type="PANTHER" id="PTHR30386:SF26">
    <property type="entry name" value="TRANSPORT PROTEIN COMB"/>
    <property type="match status" value="1"/>
</dbReference>
<dbReference type="InterPro" id="IPR011053">
    <property type="entry name" value="Single_hybrid_motif"/>
</dbReference>
<feature type="domain" description="YhbJ barrel-sandwich hybrid" evidence="8">
    <location>
        <begin position="45"/>
        <end position="116"/>
    </location>
</feature>
<dbReference type="GO" id="GO:0055085">
    <property type="term" value="P:transmembrane transport"/>
    <property type="evidence" value="ECO:0007669"/>
    <property type="project" value="InterPro"/>
</dbReference>
<evidence type="ECO:0000313" key="10">
    <source>
        <dbReference type="Proteomes" id="UP000184476"/>
    </source>
</evidence>
<feature type="domain" description="p-hydroxybenzoic acid efflux pump subunit AaeA-like beta-barrel" evidence="7">
    <location>
        <begin position="120"/>
        <end position="210"/>
    </location>
</feature>
<dbReference type="PANTHER" id="PTHR30386">
    <property type="entry name" value="MEMBRANE FUSION SUBUNIT OF EMRAB-TOLC MULTIDRUG EFFLUX PUMP"/>
    <property type="match status" value="1"/>
</dbReference>
<evidence type="ECO:0000256" key="5">
    <source>
        <dbReference type="ARBA" id="ARBA00023136"/>
    </source>
</evidence>
<organism evidence="9 10">
    <name type="scientific">Seinonella peptonophila</name>
    <dbReference type="NCBI Taxonomy" id="112248"/>
    <lineage>
        <taxon>Bacteria</taxon>
        <taxon>Bacillati</taxon>
        <taxon>Bacillota</taxon>
        <taxon>Bacilli</taxon>
        <taxon>Bacillales</taxon>
        <taxon>Thermoactinomycetaceae</taxon>
        <taxon>Seinonella</taxon>
    </lineage>
</organism>
<evidence type="ECO:0000256" key="1">
    <source>
        <dbReference type="ARBA" id="ARBA00004167"/>
    </source>
</evidence>
<keyword evidence="5 6" id="KW-0472">Membrane</keyword>
<dbReference type="AlphaFoldDB" id="A0A1M4Z7M3"/>
<dbReference type="OrthoDB" id="9811754at2"/>
<evidence type="ECO:0000313" key="9">
    <source>
        <dbReference type="EMBL" id="SHF13586.1"/>
    </source>
</evidence>
<sequence>MSTKRMILINTVIFIVIAAIAIGGYAYYSEAANYVKTDDAKITGDLMPVTTDTAGKITDWQGTVGKTFKKGDVIGKVALPTGTKDITAPIDGTIVQNKTNNEQLVAPGQPIAQMVDRNKLYVLANIEETSLEDVNIDQDVDIQVDATSNSKIKGKVKEIGQTTNSVFSLLPADQSSGTYTKVVQRIPVKIELDSYPEEIVPGMNATIWIHK</sequence>
<gene>
    <name evidence="9" type="ORF">SAMN05444392_10866</name>
</gene>
<dbReference type="GO" id="GO:0016020">
    <property type="term" value="C:membrane"/>
    <property type="evidence" value="ECO:0007669"/>
    <property type="project" value="UniProtKB-SubCell"/>
</dbReference>
<keyword evidence="10" id="KW-1185">Reference proteome</keyword>
<dbReference type="RefSeq" id="WP_073155295.1">
    <property type="nucleotide sequence ID" value="NZ_FQVL01000008.1"/>
</dbReference>
<proteinExistence type="inferred from homology"/>
<dbReference type="InterPro" id="IPR058635">
    <property type="entry name" value="BSH_YhbJ"/>
</dbReference>
<dbReference type="SUPFAM" id="SSF51230">
    <property type="entry name" value="Single hybrid motif"/>
    <property type="match status" value="1"/>
</dbReference>
<keyword evidence="3 6" id="KW-0812">Transmembrane</keyword>
<name>A0A1M4Z7M3_9BACL</name>
<evidence type="ECO:0000256" key="3">
    <source>
        <dbReference type="ARBA" id="ARBA00022692"/>
    </source>
</evidence>
<dbReference type="Gene3D" id="2.40.30.170">
    <property type="match status" value="1"/>
</dbReference>
<comment type="similarity">
    <text evidence="2">Belongs to the membrane fusion protein (MFP) (TC 8.A.1) family.</text>
</comment>
<evidence type="ECO:0000256" key="2">
    <source>
        <dbReference type="ARBA" id="ARBA00009477"/>
    </source>
</evidence>
<evidence type="ECO:0000256" key="6">
    <source>
        <dbReference type="SAM" id="Phobius"/>
    </source>
</evidence>
<evidence type="ECO:0000259" key="8">
    <source>
        <dbReference type="Pfam" id="PF25997"/>
    </source>
</evidence>
<accession>A0A1M4Z7M3</accession>
<evidence type="ECO:0000256" key="4">
    <source>
        <dbReference type="ARBA" id="ARBA00022989"/>
    </source>
</evidence>
<reference evidence="9 10" key="1">
    <citation type="submission" date="2016-11" db="EMBL/GenBank/DDBJ databases">
        <authorList>
            <person name="Jaros S."/>
            <person name="Januszkiewicz K."/>
            <person name="Wedrychowicz H."/>
        </authorList>
    </citation>
    <scope>NUCLEOTIDE SEQUENCE [LARGE SCALE GENOMIC DNA]</scope>
    <source>
        <strain evidence="9 10">DSM 44666</strain>
    </source>
</reference>
<dbReference type="EMBL" id="FQVL01000008">
    <property type="protein sequence ID" value="SHF13586.1"/>
    <property type="molecule type" value="Genomic_DNA"/>
</dbReference>
<keyword evidence="4 6" id="KW-1133">Transmembrane helix</keyword>
<comment type="subcellular location">
    <subcellularLocation>
        <location evidence="1">Membrane</location>
        <topology evidence="1">Single-pass membrane protein</topology>
    </subcellularLocation>
</comment>
<dbReference type="STRING" id="112248.SAMN05444392_10866"/>